<proteinExistence type="predicted"/>
<feature type="transmembrane region" description="Helical" evidence="1">
    <location>
        <begin position="54"/>
        <end position="76"/>
    </location>
</feature>
<evidence type="ECO:0000313" key="2">
    <source>
        <dbReference type="EMBL" id="SPD01610.1"/>
    </source>
</evidence>
<reference evidence="2" key="1">
    <citation type="submission" date="2018-02" db="EMBL/GenBank/DDBJ databases">
        <authorList>
            <person name="Cohen D.B."/>
            <person name="Kent A.D."/>
        </authorList>
    </citation>
    <scope>NUCLEOTIDE SEQUENCE</scope>
</reference>
<gene>
    <name evidence="2" type="ORF">FSB_LOCUS29492</name>
</gene>
<protein>
    <submittedName>
        <fullName evidence="2">Uncharacterized protein</fullName>
    </submittedName>
</protein>
<name>A0A2N9GQF1_FAGSY</name>
<keyword evidence="1" id="KW-0472">Membrane</keyword>
<evidence type="ECO:0000256" key="1">
    <source>
        <dbReference type="SAM" id="Phobius"/>
    </source>
</evidence>
<feature type="transmembrane region" description="Helical" evidence="1">
    <location>
        <begin position="88"/>
        <end position="113"/>
    </location>
</feature>
<dbReference type="AlphaFoldDB" id="A0A2N9GQF1"/>
<dbReference type="EMBL" id="OIVN01002222">
    <property type="protein sequence ID" value="SPD01610.1"/>
    <property type="molecule type" value="Genomic_DNA"/>
</dbReference>
<organism evidence="2">
    <name type="scientific">Fagus sylvatica</name>
    <name type="common">Beechnut</name>
    <dbReference type="NCBI Taxonomy" id="28930"/>
    <lineage>
        <taxon>Eukaryota</taxon>
        <taxon>Viridiplantae</taxon>
        <taxon>Streptophyta</taxon>
        <taxon>Embryophyta</taxon>
        <taxon>Tracheophyta</taxon>
        <taxon>Spermatophyta</taxon>
        <taxon>Magnoliopsida</taxon>
        <taxon>eudicotyledons</taxon>
        <taxon>Gunneridae</taxon>
        <taxon>Pentapetalae</taxon>
        <taxon>rosids</taxon>
        <taxon>fabids</taxon>
        <taxon>Fagales</taxon>
        <taxon>Fagaceae</taxon>
        <taxon>Fagus</taxon>
    </lineage>
</organism>
<keyword evidence="1" id="KW-1133">Transmembrane helix</keyword>
<keyword evidence="1" id="KW-0812">Transmembrane</keyword>
<sequence>MAPSRHHHPDPLDPLLLSIPPLNQPIWSCMGEFCWRLWVARASNRLSLFCWHDLAVPVGIEIFFDGGCLVGIGLGIYSSSSFYQLSYFWVVCLAGIKDLNLLLFWTLVVVVVLEIF</sequence>
<accession>A0A2N9GQF1</accession>